<feature type="compositionally biased region" description="Polar residues" evidence="1">
    <location>
        <begin position="321"/>
        <end position="339"/>
    </location>
</feature>
<evidence type="ECO:0000313" key="3">
    <source>
        <dbReference type="Proteomes" id="UP000027002"/>
    </source>
</evidence>
<feature type="compositionally biased region" description="Basic and acidic residues" evidence="1">
    <location>
        <begin position="1045"/>
        <end position="1068"/>
    </location>
</feature>
<dbReference type="EMBL" id="CP072754">
    <property type="protein sequence ID" value="QUC17886.1"/>
    <property type="molecule type" value="Genomic_DNA"/>
</dbReference>
<feature type="compositionally biased region" description="Polar residues" evidence="1">
    <location>
        <begin position="1380"/>
        <end position="1395"/>
    </location>
</feature>
<accession>A0A8E5MFU4</accession>
<keyword evidence="3" id="KW-1185">Reference proteome</keyword>
<feature type="compositionally biased region" description="Polar residues" evidence="1">
    <location>
        <begin position="474"/>
        <end position="489"/>
    </location>
</feature>
<dbReference type="GeneID" id="66062905"/>
<feature type="compositionally biased region" description="Polar residues" evidence="1">
    <location>
        <begin position="1144"/>
        <end position="1178"/>
    </location>
</feature>
<organism evidence="2 3">
    <name type="scientific">Ustilaginoidea virens</name>
    <name type="common">Rice false smut fungus</name>
    <name type="synonym">Villosiclava virens</name>
    <dbReference type="NCBI Taxonomy" id="1159556"/>
    <lineage>
        <taxon>Eukaryota</taxon>
        <taxon>Fungi</taxon>
        <taxon>Dikarya</taxon>
        <taxon>Ascomycota</taxon>
        <taxon>Pezizomycotina</taxon>
        <taxon>Sordariomycetes</taxon>
        <taxon>Hypocreomycetidae</taxon>
        <taxon>Hypocreales</taxon>
        <taxon>Clavicipitaceae</taxon>
        <taxon>Ustilaginoidea</taxon>
    </lineage>
</organism>
<sequence>MTVITKYPPQPPPHVVLDAANFPRIHANTQPLSGRDRFARIYPNGLPQVYKMMAPKSESDPPQIYVEDYLPIGFYTKPPPSARAVFSTGNGKRPFREMKHILPARRIHLWDKDELQSVCNSIRKTYWEHMGAMTQPYCWDDLWTYFDAFDLYHYGALNLWNVINQLFHENVIIFSDVERESANLIGQWADSWIQLAENQRKLKEWADKRDSSIVFLLSHEDRRKMGDIPDNLIPLVASALKTRRALLLAGADNFRKKRDGPNDVLSACKNRSFQNWLAGEQVFEHNALPSPPVAAEHHCSPSSKNKPAPCYFYNGHHYFQPENTGHSNKQRTATQSSSAVEALQKSAAAAETKRLPKPSGHDSGHIIAHGTSNLAQTEVSSHDDEAAVGINQIPQVTAVKKGIQPLSRGEVAAESSEHRGIDAASADAVKNDGSGLAVEGNPTSPSPMPRNSRLTHGKADHALPRVPSLPHLRQAQTQHLSPEQASLSGDPSHILSIGSPIKRPHHQNDQRPATASGQPVHQSSNFGVTWASQAPAAVNGRVASVGCDLPSRPAFIDSRAFSIASGPYSGSLPDNEKKLKNAHDGAQNQIQRQITGADGENPTQLTSRIPPEATLNSDLGETESNDDSSVSKQKDDSNRVLTSNLPVDGTSDHGNLGSTKYQEKRDSKSQMGNPGSMNEPLQPFSLRTTSETTQSRQWCRDGILASSSRYDRKLHCNNSPSENYLNYTECTCKKCAERNRSVWVRVLNSEFDSKDLQSRLKSGLGDCFGDVDDVIPTHHKHGNAFIVRFYNESSVRPALNFGSGDLRYLSLLLAPVYRSKWMTGNYPAQEKRRRAYNEQRQQNQDVMRPWCMYPAGFGAPMFPGLLGSQPPHPHNGQFSMTHGPCSFPEIPRGSTVPWQRPKGGSDSKYRYTRGGQQQKSQMQLSQPQPPPPHQQHASVPEDGKAVGNDRKHQVDENEKWTKPAEGKSRTEPLSEEALDDNCSHEKGRVSTPQSQPSRSLNHKVRVSLPPTTPSKLQPDTPTTQQNTELVEVGKSPTESQAFIKPSKDMTPEPSEAQKDSQRKPESDFASKNTLSILQNLETHTTNTEATADAPSLSFPMLAEDNIDLMKQARPTISVALGTDRIPKTPIKVKPGNAKKHPNSVADTDTFSPYSSEFRTSSLPSTPETGSPHENQPKTPFNKANIIMPSDDGEGTENQRRDYHGGSDNSSPQGSSCPSETNIGSLKVAKKRRNARKSKPSFSRAGRGRNDEGMTESRKNVPPAEACSKSTACVATPSAADEKPAQDQTQHGVTTEADAASYRKTFDDADALAEKTEVASVHNTATGGPQDAHLPPSSSEQHERDVGSKCEEDASHAKAHHALPQGARYGELDQDAWPSLPGSQVIQQGSSRWAKK</sequence>
<feature type="compositionally biased region" description="Polar residues" evidence="1">
    <location>
        <begin position="1013"/>
        <end position="1028"/>
    </location>
</feature>
<evidence type="ECO:0008006" key="4">
    <source>
        <dbReference type="Google" id="ProtNLM"/>
    </source>
</evidence>
<feature type="compositionally biased region" description="Basic and acidic residues" evidence="1">
    <location>
        <begin position="1303"/>
        <end position="1316"/>
    </location>
</feature>
<dbReference type="KEGG" id="uvi:66062905"/>
<dbReference type="Proteomes" id="UP000027002">
    <property type="component" value="Chromosome 2"/>
</dbReference>
<dbReference type="RefSeq" id="XP_042995559.1">
    <property type="nucleotide sequence ID" value="XM_043139625.1"/>
</dbReference>
<feature type="region of interest" description="Disordered" evidence="1">
    <location>
        <begin position="1126"/>
        <end position="1395"/>
    </location>
</feature>
<feature type="region of interest" description="Disordered" evidence="1">
    <location>
        <begin position="409"/>
        <end position="456"/>
    </location>
</feature>
<feature type="compositionally biased region" description="Basic and acidic residues" evidence="1">
    <location>
        <begin position="1247"/>
        <end position="1258"/>
    </location>
</feature>
<dbReference type="OrthoDB" id="3941926at2759"/>
<feature type="region of interest" description="Disordered" evidence="1">
    <location>
        <begin position="593"/>
        <end position="692"/>
    </location>
</feature>
<name>A0A8E5MFU4_USTVR</name>
<proteinExistence type="predicted"/>
<feature type="compositionally biased region" description="Polar residues" evidence="1">
    <location>
        <begin position="510"/>
        <end position="523"/>
    </location>
</feature>
<feature type="compositionally biased region" description="Basic and acidic residues" evidence="1">
    <location>
        <begin position="351"/>
        <end position="364"/>
    </location>
</feature>
<protein>
    <recommendedName>
        <fullName evidence="4">RRM domain-containing protein</fullName>
    </recommendedName>
</protein>
<gene>
    <name evidence="2" type="ORF">UV8b_02127</name>
</gene>
<feature type="region of interest" description="Disordered" evidence="1">
    <location>
        <begin position="473"/>
        <end position="523"/>
    </location>
</feature>
<feature type="compositionally biased region" description="Polar residues" evidence="1">
    <location>
        <begin position="1069"/>
        <end position="1089"/>
    </location>
</feature>
<feature type="region of interest" description="Disordered" evidence="1">
    <location>
        <begin position="864"/>
        <end position="1091"/>
    </location>
</feature>
<evidence type="ECO:0000313" key="2">
    <source>
        <dbReference type="EMBL" id="QUC17886.1"/>
    </source>
</evidence>
<feature type="compositionally biased region" description="Polar residues" evidence="1">
    <location>
        <begin position="1206"/>
        <end position="1223"/>
    </location>
</feature>
<feature type="region of interest" description="Disordered" evidence="1">
    <location>
        <begin position="321"/>
        <end position="367"/>
    </location>
</feature>
<feature type="compositionally biased region" description="Basic residues" evidence="1">
    <location>
        <begin position="1227"/>
        <end position="1238"/>
    </location>
</feature>
<evidence type="ECO:0000256" key="1">
    <source>
        <dbReference type="SAM" id="MobiDB-lite"/>
    </source>
</evidence>
<feature type="compositionally biased region" description="Basic and acidic residues" evidence="1">
    <location>
        <begin position="939"/>
        <end position="972"/>
    </location>
</feature>
<feature type="compositionally biased region" description="Polar residues" evidence="1">
    <location>
        <begin position="990"/>
        <end position="999"/>
    </location>
</feature>
<reference evidence="2" key="1">
    <citation type="submission" date="2020-03" db="EMBL/GenBank/DDBJ databases">
        <title>A mixture of massive structural variations and highly conserved coding sequences in Ustilaginoidea virens genome.</title>
        <authorList>
            <person name="Zhang K."/>
            <person name="Zhao Z."/>
            <person name="Zhang Z."/>
            <person name="Li Y."/>
            <person name="Hsiang T."/>
            <person name="Sun W."/>
        </authorList>
    </citation>
    <scope>NUCLEOTIDE SEQUENCE</scope>
    <source>
        <strain evidence="2">UV-8b</strain>
    </source>
</reference>
<feature type="compositionally biased region" description="Basic and acidic residues" evidence="1">
    <location>
        <begin position="1339"/>
        <end position="1355"/>
    </location>
</feature>
<feature type="compositionally biased region" description="Low complexity" evidence="1">
    <location>
        <begin position="916"/>
        <end position="926"/>
    </location>
</feature>